<feature type="chain" id="PRO_5006912964" description="DUF3757 domain-containing protein" evidence="1">
    <location>
        <begin position="20"/>
        <end position="124"/>
    </location>
</feature>
<feature type="signal peptide" evidence="1">
    <location>
        <begin position="1"/>
        <end position="19"/>
    </location>
</feature>
<proteinExistence type="predicted"/>
<dbReference type="AlphaFoldDB" id="A0A0W0TFX6"/>
<dbReference type="EMBL" id="LNYA01000034">
    <property type="protein sequence ID" value="KTC94454.1"/>
    <property type="molecule type" value="Genomic_DNA"/>
</dbReference>
<organism evidence="2 3">
    <name type="scientific">Legionella erythra</name>
    <dbReference type="NCBI Taxonomy" id="448"/>
    <lineage>
        <taxon>Bacteria</taxon>
        <taxon>Pseudomonadati</taxon>
        <taxon>Pseudomonadota</taxon>
        <taxon>Gammaproteobacteria</taxon>
        <taxon>Legionellales</taxon>
        <taxon>Legionellaceae</taxon>
        <taxon>Legionella</taxon>
    </lineage>
</organism>
<evidence type="ECO:0008006" key="4">
    <source>
        <dbReference type="Google" id="ProtNLM"/>
    </source>
</evidence>
<evidence type="ECO:0000313" key="3">
    <source>
        <dbReference type="Proteomes" id="UP000054773"/>
    </source>
</evidence>
<evidence type="ECO:0000313" key="2">
    <source>
        <dbReference type="EMBL" id="KTC94454.1"/>
    </source>
</evidence>
<evidence type="ECO:0000256" key="1">
    <source>
        <dbReference type="SAM" id="SignalP"/>
    </source>
</evidence>
<dbReference type="Pfam" id="PF12582">
    <property type="entry name" value="DUF3757"/>
    <property type="match status" value="1"/>
</dbReference>
<dbReference type="OrthoDB" id="5637761at2"/>
<accession>A0A0W0TFX6</accession>
<sequence length="124" mass="13647">MKKILWLTVGCLMVCNGYAAINTCPDPNTTSLQWGVPPAPWVVNPYSPNKPQGEPGTAFVRANILVAGLGRGVVCTYKNSLGEYSIWWQVLVKVPSRNDYRWIDTLDGFVCTQSLSDCEFSTAS</sequence>
<keyword evidence="3" id="KW-1185">Reference proteome</keyword>
<protein>
    <recommendedName>
        <fullName evidence="4">DUF3757 domain-containing protein</fullName>
    </recommendedName>
</protein>
<dbReference type="Proteomes" id="UP000054773">
    <property type="component" value="Unassembled WGS sequence"/>
</dbReference>
<keyword evidence="1" id="KW-0732">Signal</keyword>
<reference evidence="2 3" key="1">
    <citation type="submission" date="2015-11" db="EMBL/GenBank/DDBJ databases">
        <title>Genomic analysis of 38 Legionella species identifies large and diverse effector repertoires.</title>
        <authorList>
            <person name="Burstein D."/>
            <person name="Amaro F."/>
            <person name="Zusman T."/>
            <person name="Lifshitz Z."/>
            <person name="Cohen O."/>
            <person name="Gilbert J.A."/>
            <person name="Pupko T."/>
            <person name="Shuman H.A."/>
            <person name="Segal G."/>
        </authorList>
    </citation>
    <scope>NUCLEOTIDE SEQUENCE [LARGE SCALE GENOMIC DNA]</scope>
    <source>
        <strain evidence="2 3">SE-32A-C8</strain>
    </source>
</reference>
<name>A0A0W0TFX6_LEGER</name>
<dbReference type="InterPro" id="IPR022231">
    <property type="entry name" value="DUF3757"/>
</dbReference>
<comment type="caution">
    <text evidence="2">The sequence shown here is derived from an EMBL/GenBank/DDBJ whole genome shotgun (WGS) entry which is preliminary data.</text>
</comment>
<dbReference type="PATRIC" id="fig|448.7.peg.2750"/>
<gene>
    <name evidence="2" type="ORF">Lery_2621</name>
</gene>